<dbReference type="Gene3D" id="3.30.420.10">
    <property type="entry name" value="Ribonuclease H-like superfamily/Ribonuclease H"/>
    <property type="match status" value="1"/>
</dbReference>
<dbReference type="AlphaFoldDB" id="A0A8H6KTM3"/>
<dbReference type="PANTHER" id="PTHR28083">
    <property type="entry name" value="GOOD FOR FULL DBP5 ACTIVITY PROTEIN 2"/>
    <property type="match status" value="1"/>
</dbReference>
<dbReference type="InterPro" id="IPR036397">
    <property type="entry name" value="RNaseH_sf"/>
</dbReference>
<evidence type="ECO:0000256" key="1">
    <source>
        <dbReference type="SAM" id="MobiDB-lite"/>
    </source>
</evidence>
<dbReference type="InterPro" id="IPR040151">
    <property type="entry name" value="Gfd2/YDR514C-like"/>
</dbReference>
<dbReference type="Proteomes" id="UP000654918">
    <property type="component" value="Unassembled WGS sequence"/>
</dbReference>
<proteinExistence type="predicted"/>
<dbReference type="PANTHER" id="PTHR28083:SF1">
    <property type="entry name" value="GOOD FOR FULL DBP5 ACTIVITY PROTEIN 2"/>
    <property type="match status" value="1"/>
</dbReference>
<comment type="caution">
    <text evidence="3">The sequence shown here is derived from an EMBL/GenBank/DDBJ whole genome shotgun (WGS) entry which is preliminary data.</text>
</comment>
<feature type="domain" description="Gfd2/YDR514C-like C-terminal" evidence="2">
    <location>
        <begin position="333"/>
        <end position="522"/>
    </location>
</feature>
<dbReference type="GO" id="GO:0005634">
    <property type="term" value="C:nucleus"/>
    <property type="evidence" value="ECO:0007669"/>
    <property type="project" value="TreeGrafter"/>
</dbReference>
<reference evidence="3" key="1">
    <citation type="journal article" date="2020" name="Phytopathology">
        <title>Genome Sequence Resources of Colletotrichum truncatum, C. plurivorum, C. musicola, and C. sojae: Four Species Pathogenic to Soybean (Glycine max).</title>
        <authorList>
            <person name="Rogerio F."/>
            <person name="Boufleur T.R."/>
            <person name="Ciampi-Guillardi M."/>
            <person name="Sukno S.A."/>
            <person name="Thon M.R."/>
            <person name="Massola Junior N.S."/>
            <person name="Baroncelli R."/>
        </authorList>
    </citation>
    <scope>NUCLEOTIDE SEQUENCE</scope>
    <source>
        <strain evidence="3">LFN00145</strain>
    </source>
</reference>
<dbReference type="SUPFAM" id="SSF53098">
    <property type="entry name" value="Ribonuclease H-like"/>
    <property type="match status" value="1"/>
</dbReference>
<evidence type="ECO:0000259" key="2">
    <source>
        <dbReference type="Pfam" id="PF21762"/>
    </source>
</evidence>
<feature type="region of interest" description="Disordered" evidence="1">
    <location>
        <begin position="271"/>
        <end position="292"/>
    </location>
</feature>
<evidence type="ECO:0000313" key="4">
    <source>
        <dbReference type="Proteomes" id="UP000654918"/>
    </source>
</evidence>
<dbReference type="InterPro" id="IPR012337">
    <property type="entry name" value="RNaseH-like_sf"/>
</dbReference>
<evidence type="ECO:0000313" key="3">
    <source>
        <dbReference type="EMBL" id="KAF6837340.1"/>
    </source>
</evidence>
<sequence>MESPKLDTSKPHTRNSELLKQLIDVLGPEFKFDEIPESQIEDPKEFVLDPLELDRTTAIQKAIKEGKSIANPAIKAGTNKAHSAEPALIPSKSEKLSADDYNTLMMRTFPEYEDMKPGDVSKEGALFVAWDLVKGYPSRYIGKTNRPKALPFFDAMAEEQTWDFFYVYDPRALDRPPYIFVPTEQFEHFLDVVNASIQTRLTIPPGQPSEKFYVSFGSSCVVRPKYLGRSSSNNEYISLQGAIPLPEEEDAGEDITVHGLEMLMSNLTAHVEKNSKSKNKKKKQDSSKKRHESNYDAQLYLGLRPLPGIASGDKAKEFLVDQAVPHALEKNAVFICIDIEVAEEHHGTILEVGISTLDTNDIVGVPPSDIGRNWFSKIKSRHLITRDFKHMRNKKFIRGCPELFDFGESEYPKKSELREQVLSAFKELSVAGIPEGENRSRNIVLVGHDLDSDLGYLASMDVHPWSLNGMFRCLDTKDMHQAWREGEQGRALHYVLGDLDIPNKNLHNAGNDAAYTLRAMLGLAVRSRLTEQENAKKIVEAPNE</sequence>
<feature type="compositionally biased region" description="Basic residues" evidence="1">
    <location>
        <begin position="276"/>
        <end position="291"/>
    </location>
</feature>
<protein>
    <submittedName>
        <fullName evidence="3">Qde-2-interacting protein</fullName>
    </submittedName>
</protein>
<dbReference type="InterPro" id="IPR048519">
    <property type="entry name" value="Gfd2/YDR514C-like_C"/>
</dbReference>
<keyword evidence="4" id="KW-1185">Reference proteome</keyword>
<dbReference type="Pfam" id="PF21762">
    <property type="entry name" value="DEDDh_C"/>
    <property type="match status" value="1"/>
</dbReference>
<dbReference type="EMBL" id="WIGO01000026">
    <property type="protein sequence ID" value="KAF6837340.1"/>
    <property type="molecule type" value="Genomic_DNA"/>
</dbReference>
<dbReference type="GO" id="GO:0003676">
    <property type="term" value="F:nucleic acid binding"/>
    <property type="evidence" value="ECO:0007669"/>
    <property type="project" value="InterPro"/>
</dbReference>
<organism evidence="3 4">
    <name type="scientific">Colletotrichum plurivorum</name>
    <dbReference type="NCBI Taxonomy" id="2175906"/>
    <lineage>
        <taxon>Eukaryota</taxon>
        <taxon>Fungi</taxon>
        <taxon>Dikarya</taxon>
        <taxon>Ascomycota</taxon>
        <taxon>Pezizomycotina</taxon>
        <taxon>Sordariomycetes</taxon>
        <taxon>Hypocreomycetidae</taxon>
        <taxon>Glomerellales</taxon>
        <taxon>Glomerellaceae</taxon>
        <taxon>Colletotrichum</taxon>
        <taxon>Colletotrichum orchidearum species complex</taxon>
    </lineage>
</organism>
<gene>
    <name evidence="3" type="ORF">CPLU01_03204</name>
</gene>
<name>A0A8H6KTM3_9PEZI</name>
<accession>A0A8H6KTM3</accession>